<gene>
    <name evidence="3" type="ORF">HINF_LOCUS11210</name>
    <name evidence="4" type="ORF">HINF_LOCUS74519</name>
</gene>
<dbReference type="AlphaFoldDB" id="A0AA86NRN7"/>
<feature type="compositionally biased region" description="Acidic residues" evidence="2">
    <location>
        <begin position="476"/>
        <end position="492"/>
    </location>
</feature>
<organism evidence="3">
    <name type="scientific">Hexamita inflata</name>
    <dbReference type="NCBI Taxonomy" id="28002"/>
    <lineage>
        <taxon>Eukaryota</taxon>
        <taxon>Metamonada</taxon>
        <taxon>Diplomonadida</taxon>
        <taxon>Hexamitidae</taxon>
        <taxon>Hexamitinae</taxon>
        <taxon>Hexamita</taxon>
    </lineage>
</organism>
<name>A0AA86NRN7_9EUKA</name>
<evidence type="ECO:0000313" key="4">
    <source>
        <dbReference type="EMBL" id="CAL6107496.1"/>
    </source>
</evidence>
<reference evidence="4 5" key="2">
    <citation type="submission" date="2024-07" db="EMBL/GenBank/DDBJ databases">
        <authorList>
            <person name="Akdeniz Z."/>
        </authorList>
    </citation>
    <scope>NUCLEOTIDE SEQUENCE [LARGE SCALE GENOMIC DNA]</scope>
</reference>
<protein>
    <submittedName>
        <fullName evidence="3">Uncharacterized protein</fullName>
    </submittedName>
</protein>
<accession>A0AA86NRN7</accession>
<evidence type="ECO:0000256" key="1">
    <source>
        <dbReference type="SAM" id="Coils"/>
    </source>
</evidence>
<sequence length="647" mass="74803">MSNYFTQRYLSAEDDNFLRKSLVPYLKRQFNISQETQQEQQVEKHFVEQQTQTDEIKKRSFDPVALFYDTIQSGPSTREIVQQVRQECQNTHSKIMQDTLYSLTSQHKEATEVLNKCLQAERTARQLEKQNLSSQITILQDKLITQAETAKCTRCQQLEAQIEQSNNQIENLRQNDLEKTYRVSELEQYLNQCLSDLKLSEQEKTSYLRSNVKLEEQIKLYQELLQRLNLQQLLLNQGQNNSIVDLKSYSNVNSTGSSVGVEGQLQKLDQEFLKFKKQQEIQLQQIQNAQFNPQNSYPQIYPQNPQFNQNQQFNGQNGQFSQAGFPQGEFIQFSKDTTPPAVPHMQYPPQLQQMQNNMMPHQSSALFQQMQEQIQHYQKMMGNLTGSAKQSEQNNPEKIERNIPTVKVSNIQEIENNKITSIMEDEPSVKTDKSPYKSPQKSSEKQREDNITSVHVEAPKEVQKVENTQLKVNQIEDNDFDDFDDDFDEFDDESPKQPAPKPVEKPIVVQKISPPKAQPKTEPVKQEVKTQQIKTETKPQQTKPTQQPAKSEQPKQDTKPTTAVKQTASGNVFKVEHEESSKTERDIFDTSFKIGQSLQFDSFTEVKKDSIPKKQDSINIQEMSHQDSVTSFTGVFGDNKKDASFDW</sequence>
<dbReference type="Proteomes" id="UP001642409">
    <property type="component" value="Unassembled WGS sequence"/>
</dbReference>
<feature type="compositionally biased region" description="Low complexity" evidence="2">
    <location>
        <begin position="529"/>
        <end position="550"/>
    </location>
</feature>
<keyword evidence="5" id="KW-1185">Reference proteome</keyword>
<evidence type="ECO:0000313" key="5">
    <source>
        <dbReference type="Proteomes" id="UP001642409"/>
    </source>
</evidence>
<feature type="region of interest" description="Disordered" evidence="2">
    <location>
        <begin position="418"/>
        <end position="584"/>
    </location>
</feature>
<reference evidence="3" key="1">
    <citation type="submission" date="2023-06" db="EMBL/GenBank/DDBJ databases">
        <authorList>
            <person name="Kurt Z."/>
        </authorList>
    </citation>
    <scope>NUCLEOTIDE SEQUENCE</scope>
</reference>
<proteinExistence type="predicted"/>
<evidence type="ECO:0000256" key="2">
    <source>
        <dbReference type="SAM" id="MobiDB-lite"/>
    </source>
</evidence>
<keyword evidence="1" id="KW-0175">Coiled coil</keyword>
<evidence type="ECO:0000313" key="3">
    <source>
        <dbReference type="EMBL" id="CAI9923565.1"/>
    </source>
</evidence>
<feature type="compositionally biased region" description="Basic and acidic residues" evidence="2">
    <location>
        <begin position="574"/>
        <end position="584"/>
    </location>
</feature>
<dbReference type="EMBL" id="CATOUU010000284">
    <property type="protein sequence ID" value="CAI9923565.1"/>
    <property type="molecule type" value="Genomic_DNA"/>
</dbReference>
<feature type="coiled-coil region" evidence="1">
    <location>
        <begin position="155"/>
        <end position="231"/>
    </location>
</feature>
<feature type="compositionally biased region" description="Polar residues" evidence="2">
    <location>
        <begin position="559"/>
        <end position="570"/>
    </location>
</feature>
<dbReference type="EMBL" id="CAXDID020000636">
    <property type="protein sequence ID" value="CAL6107496.1"/>
    <property type="molecule type" value="Genomic_DNA"/>
</dbReference>
<comment type="caution">
    <text evidence="3">The sequence shown here is derived from an EMBL/GenBank/DDBJ whole genome shotgun (WGS) entry which is preliminary data.</text>
</comment>